<protein>
    <recommendedName>
        <fullName evidence="1">NERD domain-containing protein</fullName>
    </recommendedName>
</protein>
<dbReference type="Gene3D" id="3.30.65.10">
    <property type="entry name" value="Bacterial Topoisomerase I, domain 1"/>
    <property type="match status" value="1"/>
</dbReference>
<dbReference type="Pfam" id="PF08378">
    <property type="entry name" value="NERD"/>
    <property type="match status" value="1"/>
</dbReference>
<dbReference type="GO" id="GO:0006265">
    <property type="term" value="P:DNA topological change"/>
    <property type="evidence" value="ECO:0007669"/>
    <property type="project" value="InterPro"/>
</dbReference>
<dbReference type="SUPFAM" id="SSF57783">
    <property type="entry name" value="Zinc beta-ribbon"/>
    <property type="match status" value="1"/>
</dbReference>
<dbReference type="InterPro" id="IPR013498">
    <property type="entry name" value="Topo_IA_Znf"/>
</dbReference>
<name>A0A150NFN0_GEOSE</name>
<dbReference type="PROSITE" id="PS50965">
    <property type="entry name" value="NERD"/>
    <property type="match status" value="1"/>
</dbReference>
<dbReference type="Proteomes" id="UP000075517">
    <property type="component" value="Unassembled WGS sequence"/>
</dbReference>
<feature type="domain" description="NERD" evidence="1">
    <location>
        <begin position="30"/>
        <end position="150"/>
    </location>
</feature>
<dbReference type="PATRIC" id="fig|1422.17.peg.1283"/>
<dbReference type="RefSeq" id="WP_235598988.1">
    <property type="nucleotide sequence ID" value="NZ_LQYY01000002.1"/>
</dbReference>
<evidence type="ECO:0000313" key="2">
    <source>
        <dbReference type="EMBL" id="KYD35382.1"/>
    </source>
</evidence>
<dbReference type="InterPro" id="IPR011528">
    <property type="entry name" value="NERD"/>
</dbReference>
<sequence length="264" mass="30804">MNVNLFYILLLLCLLALLARWIKSKEAEWIGSYGEYKVRKAIKNIEATSSGKYKAFHNLYIPRQDGSTSQIDHIILSDQGLFVIETKNYSGWIFGDETSKYWTQVIYKRKEKFPNPILQNKGHIKALRDWLGEEFAHIPMHSVVVFLTRAKFKSNAHFAHAYVVYPKQLKQVLEQHQTKVIDRETKERLAQKLETVLAKDKTQEKEMKKRHVQTIRTKQKQTEQHIQQNRCPKCGGVLIVRKGKYGTFKGCNNYPKCKFTQSIG</sequence>
<organism evidence="2 3">
    <name type="scientific">Geobacillus stearothermophilus</name>
    <name type="common">Bacillus stearothermophilus</name>
    <dbReference type="NCBI Taxonomy" id="1422"/>
    <lineage>
        <taxon>Bacteria</taxon>
        <taxon>Bacillati</taxon>
        <taxon>Bacillota</taxon>
        <taxon>Bacilli</taxon>
        <taxon>Bacillales</taxon>
        <taxon>Anoxybacillaceae</taxon>
        <taxon>Geobacillus</taxon>
    </lineage>
</organism>
<comment type="caution">
    <text evidence="2">The sequence shown here is derived from an EMBL/GenBank/DDBJ whole genome shotgun (WGS) entry which is preliminary data.</text>
</comment>
<evidence type="ECO:0000259" key="1">
    <source>
        <dbReference type="PROSITE" id="PS50965"/>
    </source>
</evidence>
<dbReference type="GO" id="GO:0003916">
    <property type="term" value="F:DNA topoisomerase activity"/>
    <property type="evidence" value="ECO:0007669"/>
    <property type="project" value="InterPro"/>
</dbReference>
<dbReference type="GO" id="GO:0003677">
    <property type="term" value="F:DNA binding"/>
    <property type="evidence" value="ECO:0007669"/>
    <property type="project" value="InterPro"/>
</dbReference>
<dbReference type="EMBL" id="LQYY01000002">
    <property type="protein sequence ID" value="KYD35382.1"/>
    <property type="molecule type" value="Genomic_DNA"/>
</dbReference>
<dbReference type="Pfam" id="PF01396">
    <property type="entry name" value="Zn_ribbon_Top1"/>
    <property type="match status" value="1"/>
</dbReference>
<dbReference type="PANTHER" id="PTHR35287">
    <property type="entry name" value="SI:ZFOS-911D5.4"/>
    <property type="match status" value="1"/>
</dbReference>
<accession>A0A150NFN0</accession>
<dbReference type="AlphaFoldDB" id="A0A150NFN0"/>
<evidence type="ECO:0000313" key="3">
    <source>
        <dbReference type="Proteomes" id="UP000075517"/>
    </source>
</evidence>
<proteinExistence type="predicted"/>
<reference evidence="2 3" key="1">
    <citation type="submission" date="2016-01" db="EMBL/GenBank/DDBJ databases">
        <title>Draft Genome Sequences of Seven Thermophilic Sporeformers Isolated from Foods.</title>
        <authorList>
            <person name="Berendsen E.M."/>
            <person name="Wells-Bennik M.H."/>
            <person name="Krawcyk A.O."/>
            <person name="De Jong A."/>
            <person name="Holsappel S."/>
            <person name="Eijlander R.T."/>
            <person name="Kuipers O.P."/>
        </authorList>
    </citation>
    <scope>NUCLEOTIDE SEQUENCE [LARGE SCALE GENOMIC DNA]</scope>
    <source>
        <strain evidence="2 3">B4114</strain>
    </source>
</reference>
<dbReference type="PANTHER" id="PTHR35287:SF1">
    <property type="entry name" value="SI:ZFOS-911D5.4"/>
    <property type="match status" value="1"/>
</dbReference>
<dbReference type="GO" id="GO:0005694">
    <property type="term" value="C:chromosome"/>
    <property type="evidence" value="ECO:0007669"/>
    <property type="project" value="InterPro"/>
</dbReference>
<gene>
    <name evidence="2" type="ORF">B4114_1195</name>
</gene>